<dbReference type="EMBL" id="WNDS01000005">
    <property type="protein sequence ID" value="KAF1013186.1"/>
    <property type="molecule type" value="Genomic_DNA"/>
</dbReference>
<evidence type="ECO:0000313" key="1">
    <source>
        <dbReference type="EMBL" id="KAF1013186.1"/>
    </source>
</evidence>
<dbReference type="Proteomes" id="UP000487117">
    <property type="component" value="Unassembled WGS sequence"/>
</dbReference>
<reference evidence="2" key="1">
    <citation type="journal article" date="2020" name="MBio">
        <title>Horizontal gene transfer to a defensive symbiont with a reduced genome amongst a multipartite beetle microbiome.</title>
        <authorList>
            <person name="Waterworth S.C."/>
            <person name="Florez L.V."/>
            <person name="Rees E.R."/>
            <person name="Hertweck C."/>
            <person name="Kaltenpoth M."/>
            <person name="Kwan J.C."/>
        </authorList>
    </citation>
    <scope>NUCLEOTIDE SEQUENCE [LARGE SCALE GENOMIC DNA]</scope>
</reference>
<name>A0A7V8FDL9_STEMA</name>
<evidence type="ECO:0000313" key="2">
    <source>
        <dbReference type="Proteomes" id="UP000487117"/>
    </source>
</evidence>
<sequence length="132" mass="14248">MSYGMMVFEASAAPRETAAFIAWFERQTQWNERHGYDDPAVSSPALQVWFADMSQVFPPQDGPLSNDAVSGPQVTGYSIGQHVIYGAFALNLAEAAHGLVQDLAEKHGVGFFDISADEAAIVFPDGLVLIAE</sequence>
<protein>
    <submittedName>
        <fullName evidence="1">Uncharacterized protein</fullName>
    </submittedName>
</protein>
<accession>A0A7V8FDL9</accession>
<organism evidence="1 2">
    <name type="scientific">Stenotrophomonas maltophilia</name>
    <name type="common">Pseudomonas maltophilia</name>
    <name type="synonym">Xanthomonas maltophilia</name>
    <dbReference type="NCBI Taxonomy" id="40324"/>
    <lineage>
        <taxon>Bacteria</taxon>
        <taxon>Pseudomonadati</taxon>
        <taxon>Pseudomonadota</taxon>
        <taxon>Gammaproteobacteria</taxon>
        <taxon>Lysobacterales</taxon>
        <taxon>Lysobacteraceae</taxon>
        <taxon>Stenotrophomonas</taxon>
        <taxon>Stenotrophomonas maltophilia group</taxon>
    </lineage>
</organism>
<comment type="caution">
    <text evidence="1">The sequence shown here is derived from an EMBL/GenBank/DDBJ whole genome shotgun (WGS) entry which is preliminary data.</text>
</comment>
<dbReference type="AlphaFoldDB" id="A0A7V8FDL9"/>
<gene>
    <name evidence="1" type="ORF">GAK31_03335</name>
</gene>
<proteinExistence type="predicted"/>